<proteinExistence type="inferred from homology"/>
<dbReference type="OMA" id="QYRSEFR"/>
<evidence type="ECO:0000313" key="4">
    <source>
        <dbReference type="EMBL" id="EIN04057.1"/>
    </source>
</evidence>
<keyword evidence="5" id="KW-1185">Reference proteome</keyword>
<evidence type="ECO:0000256" key="2">
    <source>
        <dbReference type="ARBA" id="ARBA00023054"/>
    </source>
</evidence>
<dbReference type="EMBL" id="JH687557">
    <property type="protein sequence ID" value="EIN04057.1"/>
    <property type="molecule type" value="Genomic_DNA"/>
</dbReference>
<feature type="compositionally biased region" description="Low complexity" evidence="3">
    <location>
        <begin position="375"/>
        <end position="384"/>
    </location>
</feature>
<feature type="compositionally biased region" description="Basic and acidic residues" evidence="3">
    <location>
        <begin position="30"/>
        <end position="91"/>
    </location>
</feature>
<dbReference type="GO" id="GO:0003677">
    <property type="term" value="F:DNA binding"/>
    <property type="evidence" value="ECO:0007669"/>
    <property type="project" value="TreeGrafter"/>
</dbReference>
<feature type="compositionally biased region" description="Polar residues" evidence="3">
    <location>
        <begin position="338"/>
        <end position="355"/>
    </location>
</feature>
<feature type="region of interest" description="Disordered" evidence="3">
    <location>
        <begin position="457"/>
        <end position="489"/>
    </location>
</feature>
<dbReference type="GO" id="GO:0006334">
    <property type="term" value="P:nucleosome assembly"/>
    <property type="evidence" value="ECO:0007669"/>
    <property type="project" value="TreeGrafter"/>
</dbReference>
<evidence type="ECO:0008006" key="6">
    <source>
        <dbReference type="Google" id="ProtNLM"/>
    </source>
</evidence>
<dbReference type="PANTHER" id="PTHR22691:SF8">
    <property type="entry name" value="PROTEIN SPT2 HOMOLOG"/>
    <property type="match status" value="1"/>
</dbReference>
<dbReference type="GO" id="GO:0006360">
    <property type="term" value="P:transcription by RNA polymerase I"/>
    <property type="evidence" value="ECO:0007669"/>
    <property type="project" value="TreeGrafter"/>
</dbReference>
<dbReference type="HOGENOM" id="CLU_046161_0_0_1"/>
<protein>
    <recommendedName>
        <fullName evidence="6">SPT2-domain-containing protein</fullName>
    </recommendedName>
</protein>
<dbReference type="eggNOG" id="ENOG502QRJX">
    <property type="taxonomic scope" value="Eukaryota"/>
</dbReference>
<feature type="region of interest" description="Disordered" evidence="3">
    <location>
        <begin position="230"/>
        <end position="409"/>
    </location>
</feature>
<feature type="compositionally biased region" description="Basic and acidic residues" evidence="3">
    <location>
        <begin position="133"/>
        <end position="142"/>
    </location>
</feature>
<dbReference type="SMART" id="SM00784">
    <property type="entry name" value="SPT2"/>
    <property type="match status" value="1"/>
</dbReference>
<evidence type="ECO:0000256" key="1">
    <source>
        <dbReference type="ARBA" id="ARBA00006461"/>
    </source>
</evidence>
<accession>R7S2P1</accession>
<organism evidence="4 5">
    <name type="scientific">Punctularia strigosozonata (strain HHB-11173)</name>
    <name type="common">White-rot fungus</name>
    <dbReference type="NCBI Taxonomy" id="741275"/>
    <lineage>
        <taxon>Eukaryota</taxon>
        <taxon>Fungi</taxon>
        <taxon>Dikarya</taxon>
        <taxon>Basidiomycota</taxon>
        <taxon>Agaricomycotina</taxon>
        <taxon>Agaricomycetes</taxon>
        <taxon>Corticiales</taxon>
        <taxon>Punctulariaceae</taxon>
        <taxon>Punctularia</taxon>
    </lineage>
</organism>
<dbReference type="GO" id="GO:0042393">
    <property type="term" value="F:histone binding"/>
    <property type="evidence" value="ECO:0007669"/>
    <property type="project" value="TreeGrafter"/>
</dbReference>
<feature type="compositionally biased region" description="Low complexity" evidence="3">
    <location>
        <begin position="269"/>
        <end position="322"/>
    </location>
</feature>
<dbReference type="RefSeq" id="XP_007388846.1">
    <property type="nucleotide sequence ID" value="XM_007388784.1"/>
</dbReference>
<dbReference type="PANTHER" id="PTHR22691">
    <property type="entry name" value="YEAST SPT2-RELATED"/>
    <property type="match status" value="1"/>
</dbReference>
<evidence type="ECO:0000256" key="3">
    <source>
        <dbReference type="SAM" id="MobiDB-lite"/>
    </source>
</evidence>
<keyword evidence="2" id="KW-0175">Coiled coil</keyword>
<feature type="region of interest" description="Disordered" evidence="3">
    <location>
        <begin position="30"/>
        <end position="172"/>
    </location>
</feature>
<evidence type="ECO:0000313" key="5">
    <source>
        <dbReference type="Proteomes" id="UP000054196"/>
    </source>
</evidence>
<gene>
    <name evidence="4" type="ORF">PUNSTDRAFT_139097</name>
</gene>
<name>R7S2P1_PUNST</name>
<dbReference type="Proteomes" id="UP000054196">
    <property type="component" value="Unassembled WGS sequence"/>
</dbReference>
<dbReference type="GO" id="GO:0005730">
    <property type="term" value="C:nucleolus"/>
    <property type="evidence" value="ECO:0007669"/>
    <property type="project" value="TreeGrafter"/>
</dbReference>
<dbReference type="KEGG" id="psq:PUNSTDRAFT_139097"/>
<comment type="similarity">
    <text evidence="1">Belongs to the SPT2 family.</text>
</comment>
<dbReference type="Pfam" id="PF08243">
    <property type="entry name" value="SPT2"/>
    <property type="match status" value="1"/>
</dbReference>
<dbReference type="GeneID" id="18880234"/>
<reference evidence="5" key="1">
    <citation type="journal article" date="2012" name="Science">
        <title>The Paleozoic origin of enzymatic lignin decomposition reconstructed from 31 fungal genomes.</title>
        <authorList>
            <person name="Floudas D."/>
            <person name="Binder M."/>
            <person name="Riley R."/>
            <person name="Barry K."/>
            <person name="Blanchette R.A."/>
            <person name="Henrissat B."/>
            <person name="Martinez A.T."/>
            <person name="Otillar R."/>
            <person name="Spatafora J.W."/>
            <person name="Yadav J.S."/>
            <person name="Aerts A."/>
            <person name="Benoit I."/>
            <person name="Boyd A."/>
            <person name="Carlson A."/>
            <person name="Copeland A."/>
            <person name="Coutinho P.M."/>
            <person name="de Vries R.P."/>
            <person name="Ferreira P."/>
            <person name="Findley K."/>
            <person name="Foster B."/>
            <person name="Gaskell J."/>
            <person name="Glotzer D."/>
            <person name="Gorecki P."/>
            <person name="Heitman J."/>
            <person name="Hesse C."/>
            <person name="Hori C."/>
            <person name="Igarashi K."/>
            <person name="Jurgens J.A."/>
            <person name="Kallen N."/>
            <person name="Kersten P."/>
            <person name="Kohler A."/>
            <person name="Kuees U."/>
            <person name="Kumar T.K.A."/>
            <person name="Kuo A."/>
            <person name="LaButti K."/>
            <person name="Larrondo L.F."/>
            <person name="Lindquist E."/>
            <person name="Ling A."/>
            <person name="Lombard V."/>
            <person name="Lucas S."/>
            <person name="Lundell T."/>
            <person name="Martin R."/>
            <person name="McLaughlin D.J."/>
            <person name="Morgenstern I."/>
            <person name="Morin E."/>
            <person name="Murat C."/>
            <person name="Nagy L.G."/>
            <person name="Nolan M."/>
            <person name="Ohm R.A."/>
            <person name="Patyshakuliyeva A."/>
            <person name="Rokas A."/>
            <person name="Ruiz-Duenas F.J."/>
            <person name="Sabat G."/>
            <person name="Salamov A."/>
            <person name="Samejima M."/>
            <person name="Schmutz J."/>
            <person name="Slot J.C."/>
            <person name="St John F."/>
            <person name="Stenlid J."/>
            <person name="Sun H."/>
            <person name="Sun S."/>
            <person name="Syed K."/>
            <person name="Tsang A."/>
            <person name="Wiebenga A."/>
            <person name="Young D."/>
            <person name="Pisabarro A."/>
            <person name="Eastwood D.C."/>
            <person name="Martin F."/>
            <person name="Cullen D."/>
            <person name="Grigoriev I.V."/>
            <person name="Hibbett D.S."/>
        </authorList>
    </citation>
    <scope>NUCLEOTIDE SEQUENCE [LARGE SCALE GENOMIC DNA]</scope>
    <source>
        <strain evidence="5">HHB-11173 SS5</strain>
    </source>
</reference>
<dbReference type="AlphaFoldDB" id="R7S2P1"/>
<sequence>MSGAYAALLNLSEQYTATTQSAVEIALAERKRKEAAKRKEQEERERKEREQEAKLRLKKLEAEKREQERRQRQEEEERAREREAKRREQAQLDRLLGNKVNKQRSGHGLDYPTSRAAASREKVVDDDGPVALTREELRERKLQASMRRQFGGADRRSGSYASGHSGKSGRRLAGGAIDMVANGSGGTSASAAQSIRARLAAQPNTLTKLNTVKRDTRTIDEIVADLAKAKSGQVVSGEDAKEFNGWFTETKKKELLRKPRSTASPVSGANSPAHPSSSKSNPAPSSVAMSSATKKLSSMKLSSSGANSGASNSLSRPSSSSNLKATPSRSAGIDPRGAQSSLAKSRPTSTMSKPSLKSGRPVAPTSSSRMKRGRSGSYSSDSRSPSPPPAKKRRDKERGRADYDDEGDGMDISTEIWKLFGKDKRRYVERDVLSDDSDMEVDTRTLEREEKISMRIAKKEEEAALEEERRHEEEKRRRKKEKDMRERRG</sequence>
<dbReference type="OrthoDB" id="6259853at2759"/>
<dbReference type="InterPro" id="IPR013256">
    <property type="entry name" value="Chromatin_SPT2"/>
</dbReference>